<reference evidence="2 3" key="1">
    <citation type="journal article" date="2016" name="Nat. Commun.">
        <title>Thousands of microbial genomes shed light on interconnected biogeochemical processes in an aquifer system.</title>
        <authorList>
            <person name="Anantharaman K."/>
            <person name="Brown C.T."/>
            <person name="Hug L.A."/>
            <person name="Sharon I."/>
            <person name="Castelle C.J."/>
            <person name="Probst A.J."/>
            <person name="Thomas B.C."/>
            <person name="Singh A."/>
            <person name="Wilkins M.J."/>
            <person name="Karaoz U."/>
            <person name="Brodie E.L."/>
            <person name="Williams K.H."/>
            <person name="Hubbard S.S."/>
            <person name="Banfield J.F."/>
        </authorList>
    </citation>
    <scope>NUCLEOTIDE SEQUENCE [LARGE SCALE GENOMIC DNA]</scope>
</reference>
<evidence type="ECO:0000313" key="3">
    <source>
        <dbReference type="Proteomes" id="UP000178735"/>
    </source>
</evidence>
<dbReference type="AlphaFoldDB" id="A0A1F7WM09"/>
<protein>
    <recommendedName>
        <fullName evidence="4">Clathrin/coatomer adaptor adaptin-like N-terminal domain-containing protein</fullName>
    </recommendedName>
</protein>
<dbReference type="PANTHER" id="PTHR12697:SF5">
    <property type="entry name" value="DEOXYHYPUSINE HYDROXYLASE"/>
    <property type="match status" value="1"/>
</dbReference>
<comment type="caution">
    <text evidence="2">The sequence shown here is derived from an EMBL/GenBank/DDBJ whole genome shotgun (WGS) entry which is preliminary data.</text>
</comment>
<dbReference type="InterPro" id="IPR016024">
    <property type="entry name" value="ARM-type_fold"/>
</dbReference>
<name>A0A1F7WM09_9BACT</name>
<dbReference type="Gene3D" id="1.25.10.10">
    <property type="entry name" value="Leucine-rich Repeat Variant"/>
    <property type="match status" value="2"/>
</dbReference>
<feature type="compositionally biased region" description="Pro residues" evidence="1">
    <location>
        <begin position="321"/>
        <end position="331"/>
    </location>
</feature>
<feature type="compositionally biased region" description="Basic and acidic residues" evidence="1">
    <location>
        <begin position="642"/>
        <end position="662"/>
    </location>
</feature>
<feature type="region of interest" description="Disordered" evidence="1">
    <location>
        <begin position="314"/>
        <end position="344"/>
    </location>
</feature>
<organism evidence="2 3">
    <name type="scientific">Candidatus Wallbacteria bacterium GWC2_49_35</name>
    <dbReference type="NCBI Taxonomy" id="1817813"/>
    <lineage>
        <taxon>Bacteria</taxon>
        <taxon>Candidatus Walliibacteriota</taxon>
    </lineage>
</organism>
<feature type="region of interest" description="Disordered" evidence="1">
    <location>
        <begin position="639"/>
        <end position="678"/>
    </location>
</feature>
<dbReference type="SUPFAM" id="SSF48371">
    <property type="entry name" value="ARM repeat"/>
    <property type="match status" value="2"/>
</dbReference>
<dbReference type="SMART" id="SM00567">
    <property type="entry name" value="EZ_HEAT"/>
    <property type="match status" value="4"/>
</dbReference>
<evidence type="ECO:0000256" key="1">
    <source>
        <dbReference type="SAM" id="MobiDB-lite"/>
    </source>
</evidence>
<sequence>MEDLILEMDLGQFAKRISSQNPKDRIETIESVRDLSKKSIKAKEILSMLISALDTEEDPQIISRLTKLIGKLGDSTVLTLLKKFLWHPDSRVVANTLEGLGQIYSLDVIPIVLPFLNSSDNRIKANAARALYGLNPTTALGKLSEMINSEEVFFRDSAAYILASIADPPCQDMLIELIMNESDMEILKKSISTLCNKGDELTIEKIRKVNQQYADHPKLKIFNEIVESIEQRLQAQMANVQNIGKISDLVKLTEIFNNGSNKEKEQVCLRLFDIGDEGSLPLLKRATNDEDNAIRYAAKKAINNVFCKISQKNRTSAASPFGPPPAVPPGPKLRDARSARPPSVVTGGLDFSDILDIVEKSDPAPAAPKTDEAPRQLEEIDMAFLVLDLSNNSAALRAEAVSKLLYATRETRGVKEAVKYLVERLHVESEPQVKSQILRVVGTLGSKSEIAILKKYAEDETLDYRIRANALEGLGFIDAPEVFDIICPFLKHSDNRIKANAVIAAWKRNPDLTFNAISDMIKSSNVAMRDSAAYGLLMLKSHDRKIINLMLELFIRETTTDIILKLTQGLSILGDEQILLDMQKMLANASALKKPYIQTIIDKIKHKIDSLKNFNTLEAAREKGHEMTDFDAQFEEYVSKQPRHEPKAEHPAPETGRKKEITHNMQGPGENGQNFYEKADGTHAPLKSAEAHLFEFNHPDEKVRLNAIMAIQRYLSIGLPHENFNQVEMMLTLSLNDASLRVRKEAFDAYQLIQTHRAVIIKTKKGPQDGDI</sequence>
<accession>A0A1F7WM09</accession>
<dbReference type="GO" id="GO:0016491">
    <property type="term" value="F:oxidoreductase activity"/>
    <property type="evidence" value="ECO:0007669"/>
    <property type="project" value="TreeGrafter"/>
</dbReference>
<proteinExistence type="predicted"/>
<dbReference type="InterPro" id="IPR004155">
    <property type="entry name" value="PBS_lyase_HEAT"/>
</dbReference>
<dbReference type="InterPro" id="IPR011989">
    <property type="entry name" value="ARM-like"/>
</dbReference>
<gene>
    <name evidence="2" type="ORF">A2008_08905</name>
</gene>
<dbReference type="PANTHER" id="PTHR12697">
    <property type="entry name" value="PBS LYASE HEAT-LIKE PROTEIN"/>
    <property type="match status" value="1"/>
</dbReference>
<evidence type="ECO:0000313" key="2">
    <source>
        <dbReference type="EMBL" id="OGM03881.1"/>
    </source>
</evidence>
<evidence type="ECO:0008006" key="4">
    <source>
        <dbReference type="Google" id="ProtNLM"/>
    </source>
</evidence>
<dbReference type="Proteomes" id="UP000178735">
    <property type="component" value="Unassembled WGS sequence"/>
</dbReference>
<dbReference type="EMBL" id="MGFH01000154">
    <property type="protein sequence ID" value="OGM03881.1"/>
    <property type="molecule type" value="Genomic_DNA"/>
</dbReference>
<dbReference type="STRING" id="1817813.A2008_08905"/>